<dbReference type="InterPro" id="IPR051037">
    <property type="entry name" value="RNAPII_TF_IWS1"/>
</dbReference>
<proteinExistence type="inferred from homology"/>
<organism evidence="6 7">
    <name type="scientific">Drechslerella dactyloides</name>
    <name type="common">Nematode-trapping fungus</name>
    <name type="synonym">Arthrobotrys dactyloides</name>
    <dbReference type="NCBI Taxonomy" id="74499"/>
    <lineage>
        <taxon>Eukaryota</taxon>
        <taxon>Fungi</taxon>
        <taxon>Dikarya</taxon>
        <taxon>Ascomycota</taxon>
        <taxon>Pezizomycotina</taxon>
        <taxon>Orbiliomycetes</taxon>
        <taxon>Orbiliales</taxon>
        <taxon>Orbiliaceae</taxon>
        <taxon>Drechslerella</taxon>
    </lineage>
</organism>
<evidence type="ECO:0000256" key="4">
    <source>
        <dbReference type="SAM" id="MobiDB-lite"/>
    </source>
</evidence>
<feature type="region of interest" description="Disordered" evidence="4">
    <location>
        <begin position="407"/>
        <end position="443"/>
    </location>
</feature>
<evidence type="ECO:0000259" key="5">
    <source>
        <dbReference type="PROSITE" id="PS51319"/>
    </source>
</evidence>
<dbReference type="GO" id="GO:0005634">
    <property type="term" value="C:nucleus"/>
    <property type="evidence" value="ECO:0007669"/>
    <property type="project" value="UniProtKB-SubCell"/>
</dbReference>
<dbReference type="PROSITE" id="PS51319">
    <property type="entry name" value="TFIIS_N"/>
    <property type="match status" value="1"/>
</dbReference>
<comment type="subcellular location">
    <subcellularLocation>
        <location evidence="3">Nucleus</location>
    </subcellularLocation>
</comment>
<comment type="similarity">
    <text evidence="2">Belongs to the IWS1 family.</text>
</comment>
<feature type="compositionally biased region" description="Polar residues" evidence="4">
    <location>
        <begin position="1"/>
        <end position="15"/>
    </location>
</feature>
<dbReference type="PANTHER" id="PTHR46010">
    <property type="entry name" value="PROTEIN IWS1 HOMOLOG"/>
    <property type="match status" value="1"/>
</dbReference>
<feature type="domain" description="TFIIS N-terminal" evidence="5">
    <location>
        <begin position="262"/>
        <end position="340"/>
    </location>
</feature>
<dbReference type="Gene3D" id="1.20.930.10">
    <property type="entry name" value="Conserved domain common to transcription factors TFIIS, elongin A, CRSP70"/>
    <property type="match status" value="1"/>
</dbReference>
<dbReference type="AlphaFoldDB" id="A0AAD6J0L5"/>
<feature type="compositionally biased region" description="Gly residues" evidence="4">
    <location>
        <begin position="432"/>
        <end position="443"/>
    </location>
</feature>
<gene>
    <name evidence="6" type="ORF">Dda_2980</name>
</gene>
<reference evidence="6" key="1">
    <citation type="submission" date="2023-01" db="EMBL/GenBank/DDBJ databases">
        <title>The chitinases involved in constricting ring structure development in the nematode-trapping fungus Drechslerella dactyloides.</title>
        <authorList>
            <person name="Wang R."/>
            <person name="Zhang L."/>
            <person name="Tang P."/>
            <person name="Li S."/>
            <person name="Liang L."/>
        </authorList>
    </citation>
    <scope>NUCLEOTIDE SEQUENCE</scope>
    <source>
        <strain evidence="6">YMF1.00031</strain>
    </source>
</reference>
<keyword evidence="3" id="KW-0539">Nucleus</keyword>
<evidence type="ECO:0000313" key="7">
    <source>
        <dbReference type="Proteomes" id="UP001221413"/>
    </source>
</evidence>
<feature type="compositionally biased region" description="Basic and acidic residues" evidence="4">
    <location>
        <begin position="40"/>
        <end position="50"/>
    </location>
</feature>
<dbReference type="InterPro" id="IPR035441">
    <property type="entry name" value="TFIIS/LEDGF_dom_sf"/>
</dbReference>
<keyword evidence="7" id="KW-1185">Reference proteome</keyword>
<dbReference type="Proteomes" id="UP001221413">
    <property type="component" value="Unassembled WGS sequence"/>
</dbReference>
<comment type="function">
    <text evidence="1">Transcription factor involved in RNA polymerase II transcription regulation. May function in both SPT15/TBP post-recruitment and recruitment steps of transcription.</text>
</comment>
<accession>A0AAD6J0L5</accession>
<dbReference type="EMBL" id="JAQGDS010000003">
    <property type="protein sequence ID" value="KAJ6262175.1"/>
    <property type="molecule type" value="Genomic_DNA"/>
</dbReference>
<feature type="region of interest" description="Disordered" evidence="4">
    <location>
        <begin position="1"/>
        <end position="201"/>
    </location>
</feature>
<feature type="compositionally biased region" description="Basic residues" evidence="4">
    <location>
        <begin position="135"/>
        <end position="147"/>
    </location>
</feature>
<feature type="compositionally biased region" description="Basic and acidic residues" evidence="4">
    <location>
        <begin position="173"/>
        <end position="188"/>
    </location>
</feature>
<sequence>MAARTPSSTFTTIAMSDTYDDTAGASPSHKDFDNISDMEISDKEPNEPRRKIVTHGIDTDSDSGLANKGGASADKDDLDSDLTDIEDLEDELDDLADIDEDLAAARDRPEVDLDQDAVMKMGVHRRARGEAAGGQKKKKEVSRRSRKTREDPQGDDAESGEKAAKPAKPLTAAERKLKELDSKIEKATKAPGRKRKQDGDSTYYDEVVAELKNRMKMAAKHDADDKDAGRPATRKLKMLPEVLSAFRQKELRQSIADSNLLEAVRFWLEPLPDKSLPAYDIQRDLFQMLLDMPEIDYDMLRLSGLGKLLNFYIRDARPQQHIRHTAQKLYENWSRPILEKSSNYRDRKIETAEYDQTVKRAKPKLSSFREKTDALAPPQLKTNRTRVPDATPQTYTIAPRSKVANVNPATARPLGASAEDSIRRLKARASGKTGGRGAGKANS</sequence>
<evidence type="ECO:0000313" key="6">
    <source>
        <dbReference type="EMBL" id="KAJ6262175.1"/>
    </source>
</evidence>
<dbReference type="Pfam" id="PF08711">
    <property type="entry name" value="Med26"/>
    <property type="match status" value="1"/>
</dbReference>
<feature type="compositionally biased region" description="Acidic residues" evidence="4">
    <location>
        <begin position="76"/>
        <end position="102"/>
    </location>
</feature>
<name>A0AAD6J0L5_DREDA</name>
<evidence type="ECO:0000256" key="2">
    <source>
        <dbReference type="ARBA" id="ARBA00037992"/>
    </source>
</evidence>
<evidence type="ECO:0000256" key="1">
    <source>
        <dbReference type="ARBA" id="ARBA00037349"/>
    </source>
</evidence>
<dbReference type="PANTHER" id="PTHR46010:SF1">
    <property type="entry name" value="PROTEIN IWS1 HOMOLOG"/>
    <property type="match status" value="1"/>
</dbReference>
<comment type="caution">
    <text evidence="6">The sequence shown here is derived from an EMBL/GenBank/DDBJ whole genome shotgun (WGS) entry which is preliminary data.</text>
</comment>
<dbReference type="GO" id="GO:0016973">
    <property type="term" value="P:poly(A)+ mRNA export from nucleus"/>
    <property type="evidence" value="ECO:0007669"/>
    <property type="project" value="TreeGrafter"/>
</dbReference>
<protein>
    <recommendedName>
        <fullName evidence="5">TFIIS N-terminal domain-containing protein</fullName>
    </recommendedName>
</protein>
<evidence type="ECO:0000256" key="3">
    <source>
        <dbReference type="PROSITE-ProRule" id="PRU00649"/>
    </source>
</evidence>
<dbReference type="InterPro" id="IPR017923">
    <property type="entry name" value="TFIIS_N"/>
</dbReference>